<dbReference type="EMBL" id="KZ084121">
    <property type="protein sequence ID" value="OSD00149.1"/>
    <property type="molecule type" value="Genomic_DNA"/>
</dbReference>
<proteinExistence type="predicted"/>
<reference evidence="2 3" key="1">
    <citation type="journal article" date="2015" name="Biotechnol. Biofuels">
        <title>Enhanced degradation of softwood versus hardwood by the white-rot fungus Pycnoporus coccineus.</title>
        <authorList>
            <person name="Couturier M."/>
            <person name="Navarro D."/>
            <person name="Chevret D."/>
            <person name="Henrissat B."/>
            <person name="Piumi F."/>
            <person name="Ruiz-Duenas F.J."/>
            <person name="Martinez A.T."/>
            <person name="Grigoriev I.V."/>
            <person name="Riley R."/>
            <person name="Lipzen A."/>
            <person name="Berrin J.G."/>
            <person name="Master E.R."/>
            <person name="Rosso M.N."/>
        </authorList>
    </citation>
    <scope>NUCLEOTIDE SEQUENCE [LARGE SCALE GENOMIC DNA]</scope>
    <source>
        <strain evidence="2 3">BRFM310</strain>
    </source>
</reference>
<dbReference type="Proteomes" id="UP000193067">
    <property type="component" value="Unassembled WGS sequence"/>
</dbReference>
<dbReference type="STRING" id="1353009.A0A1Y2IG78"/>
<feature type="compositionally biased region" description="Low complexity" evidence="1">
    <location>
        <begin position="94"/>
        <end position="105"/>
    </location>
</feature>
<feature type="region of interest" description="Disordered" evidence="1">
    <location>
        <begin position="278"/>
        <end position="302"/>
    </location>
</feature>
<gene>
    <name evidence="2" type="ORF">PYCCODRAFT_1469680</name>
</gene>
<feature type="region of interest" description="Disordered" evidence="1">
    <location>
        <begin position="85"/>
        <end position="105"/>
    </location>
</feature>
<protein>
    <submittedName>
        <fullName evidence="2">Uncharacterized protein</fullName>
    </submittedName>
</protein>
<evidence type="ECO:0000313" key="3">
    <source>
        <dbReference type="Proteomes" id="UP000193067"/>
    </source>
</evidence>
<dbReference type="AlphaFoldDB" id="A0A1Y2IG78"/>
<evidence type="ECO:0000313" key="2">
    <source>
        <dbReference type="EMBL" id="OSD00149.1"/>
    </source>
</evidence>
<feature type="region of interest" description="Disordered" evidence="1">
    <location>
        <begin position="42"/>
        <end position="62"/>
    </location>
</feature>
<keyword evidence="3" id="KW-1185">Reference proteome</keyword>
<feature type="compositionally biased region" description="Basic and acidic residues" evidence="1">
    <location>
        <begin position="279"/>
        <end position="290"/>
    </location>
</feature>
<evidence type="ECO:0000256" key="1">
    <source>
        <dbReference type="SAM" id="MobiDB-lite"/>
    </source>
</evidence>
<sequence length="302" mass="33226">MLQPPSPVTIHIAYTQQKAVNLPTDEGQPLSSSSVILRHRHLRQQHGAASIQQTTQGPPGRPTKGVTVNFGGPLALRATHAQLTTSKPQEVDARSPPVSAPAASVGVSNPLNAPVNIAPSRHNPGAPSRPFVIEKVREGQPAVQPLPLLEEPAEPVLPEATRAGLPELSVSDKTPNVERKSRRIRSTREKTTWYESNSQSLLPSPLSVPLACFGDLYVHTAPDAKQVWLHTAEKEWKRIDNYHPHPWLPGYVLHFIANGEPRWVTQESLRTYRTRLEKRKREEDALRQKQDSSGAAPGADTT</sequence>
<name>A0A1Y2IG78_TRAC3</name>
<accession>A0A1Y2IG78</accession>
<dbReference type="OrthoDB" id="2803716at2759"/>
<organism evidence="2 3">
    <name type="scientific">Trametes coccinea (strain BRFM310)</name>
    <name type="common">Pycnoporus coccineus</name>
    <dbReference type="NCBI Taxonomy" id="1353009"/>
    <lineage>
        <taxon>Eukaryota</taxon>
        <taxon>Fungi</taxon>
        <taxon>Dikarya</taxon>
        <taxon>Basidiomycota</taxon>
        <taxon>Agaricomycotina</taxon>
        <taxon>Agaricomycetes</taxon>
        <taxon>Polyporales</taxon>
        <taxon>Polyporaceae</taxon>
        <taxon>Trametes</taxon>
    </lineage>
</organism>